<dbReference type="EMBL" id="JAAWWB010000028">
    <property type="protein sequence ID" value="KAG6748598.1"/>
    <property type="molecule type" value="Genomic_DNA"/>
</dbReference>
<keyword evidence="2" id="KW-1185">Reference proteome</keyword>
<dbReference type="Proteomes" id="UP000886885">
    <property type="component" value="Chromosome 14D"/>
</dbReference>
<sequence>MQRAFLAQGNQDSRSQAAAAIEAAAFRQQFLIRNLASFFFFFGQTEFCSGANGNNTEQWIPDASNCLRSDHKSEAITGEVLAEAFKTGLAKREDLFITTKPWNSDHGHVVEACKDSLNKL</sequence>
<accession>A0A8X7Y909</accession>
<evidence type="ECO:0000313" key="1">
    <source>
        <dbReference type="EMBL" id="KAG6748598.1"/>
    </source>
</evidence>
<protein>
    <submittedName>
        <fullName evidence="1">Uncharacterized protein</fullName>
    </submittedName>
</protein>
<gene>
    <name evidence="1" type="ORF">POTOM_048527</name>
</gene>
<dbReference type="OrthoDB" id="416253at2759"/>
<organism evidence="1 2">
    <name type="scientific">Populus tomentosa</name>
    <name type="common">Chinese white poplar</name>
    <dbReference type="NCBI Taxonomy" id="118781"/>
    <lineage>
        <taxon>Eukaryota</taxon>
        <taxon>Viridiplantae</taxon>
        <taxon>Streptophyta</taxon>
        <taxon>Embryophyta</taxon>
        <taxon>Tracheophyta</taxon>
        <taxon>Spermatophyta</taxon>
        <taxon>Magnoliopsida</taxon>
        <taxon>eudicotyledons</taxon>
        <taxon>Gunneridae</taxon>
        <taxon>Pentapetalae</taxon>
        <taxon>rosids</taxon>
        <taxon>fabids</taxon>
        <taxon>Malpighiales</taxon>
        <taxon>Salicaceae</taxon>
        <taxon>Saliceae</taxon>
        <taxon>Populus</taxon>
    </lineage>
</organism>
<comment type="caution">
    <text evidence="1">The sequence shown here is derived from an EMBL/GenBank/DDBJ whole genome shotgun (WGS) entry which is preliminary data.</text>
</comment>
<dbReference type="AlphaFoldDB" id="A0A8X7Y909"/>
<reference evidence="1" key="1">
    <citation type="journal article" date="2020" name="bioRxiv">
        <title>Hybrid origin of Populus tomentosa Carr. identified through genome sequencing and phylogenomic analysis.</title>
        <authorList>
            <person name="An X."/>
            <person name="Gao K."/>
            <person name="Chen Z."/>
            <person name="Li J."/>
            <person name="Yang X."/>
            <person name="Yang X."/>
            <person name="Zhou J."/>
            <person name="Guo T."/>
            <person name="Zhao T."/>
            <person name="Huang S."/>
            <person name="Miao D."/>
            <person name="Khan W.U."/>
            <person name="Rao P."/>
            <person name="Ye M."/>
            <person name="Lei B."/>
            <person name="Liao W."/>
            <person name="Wang J."/>
            <person name="Ji L."/>
            <person name="Li Y."/>
            <person name="Guo B."/>
            <person name="Mustafa N.S."/>
            <person name="Li S."/>
            <person name="Yun Q."/>
            <person name="Keller S.R."/>
            <person name="Mao J."/>
            <person name="Zhang R."/>
            <person name="Strauss S.H."/>
        </authorList>
    </citation>
    <scope>NUCLEOTIDE SEQUENCE</scope>
    <source>
        <strain evidence="1">GM15</strain>
        <tissue evidence="1">Leaf</tissue>
    </source>
</reference>
<proteinExistence type="predicted"/>
<name>A0A8X7Y909_POPTO</name>
<evidence type="ECO:0000313" key="2">
    <source>
        <dbReference type="Proteomes" id="UP000886885"/>
    </source>
</evidence>